<comment type="similarity">
    <text evidence="1">Belongs to the EcnA/EcnB lipoprotein family.</text>
</comment>
<evidence type="ECO:0000313" key="9">
    <source>
        <dbReference type="Proteomes" id="UP001319882"/>
    </source>
</evidence>
<evidence type="ECO:0000256" key="6">
    <source>
        <dbReference type="ARBA" id="ARBA00023288"/>
    </source>
</evidence>
<evidence type="ECO:0000256" key="1">
    <source>
        <dbReference type="ARBA" id="ARBA00010296"/>
    </source>
</evidence>
<organism evidence="8 9">
    <name type="scientific">Vreelandella malpeensis</name>
    <dbReference type="NCBI Taxonomy" id="1172368"/>
    <lineage>
        <taxon>Bacteria</taxon>
        <taxon>Pseudomonadati</taxon>
        <taxon>Pseudomonadota</taxon>
        <taxon>Gammaproteobacteria</taxon>
        <taxon>Oceanospirillales</taxon>
        <taxon>Halomonadaceae</taxon>
        <taxon>Vreelandella</taxon>
    </lineage>
</organism>
<gene>
    <name evidence="8" type="ORF">GEV37_04520</name>
</gene>
<sequence>MKRSIALGLALLMTLFLATGCNTFQGMGRDIEQGGKVVQDAAED</sequence>
<accession>A0ABS8DQ16</accession>
<evidence type="ECO:0000256" key="3">
    <source>
        <dbReference type="ARBA" id="ARBA00022729"/>
    </source>
</evidence>
<dbReference type="PROSITE" id="PS51257">
    <property type="entry name" value="PROKAR_LIPOPROTEIN"/>
    <property type="match status" value="1"/>
</dbReference>
<name>A0ABS8DQ16_9GAMM</name>
<keyword evidence="5" id="KW-0564">Palmitate</keyword>
<evidence type="ECO:0000313" key="8">
    <source>
        <dbReference type="EMBL" id="MCB8888391.1"/>
    </source>
</evidence>
<feature type="signal peptide" evidence="7">
    <location>
        <begin position="1"/>
        <end position="18"/>
    </location>
</feature>
<comment type="caution">
    <text evidence="8">The sequence shown here is derived from an EMBL/GenBank/DDBJ whole genome shotgun (WGS) entry which is preliminary data.</text>
</comment>
<protein>
    <submittedName>
        <fullName evidence="8">Entericidin A/B family lipoprotein</fullName>
    </submittedName>
</protein>
<keyword evidence="4" id="KW-0472">Membrane</keyword>
<dbReference type="RefSeq" id="WP_227389037.1">
    <property type="nucleotide sequence ID" value="NZ_JBHSCJ010000003.1"/>
</dbReference>
<keyword evidence="3 7" id="KW-0732">Signal</keyword>
<evidence type="ECO:0000256" key="2">
    <source>
        <dbReference type="ARBA" id="ARBA00022475"/>
    </source>
</evidence>
<dbReference type="InterPro" id="IPR012556">
    <property type="entry name" value="Entericidin"/>
</dbReference>
<evidence type="ECO:0000256" key="4">
    <source>
        <dbReference type="ARBA" id="ARBA00023136"/>
    </source>
</evidence>
<keyword evidence="2" id="KW-1003">Cell membrane</keyword>
<reference evidence="8 9" key="1">
    <citation type="journal article" date="2021" name="Sci. Rep.">
        <title>Genome analysis of a halophilic bacterium Halomonas malpeensis YU-PRIM-29(T) reveals its exopolysaccharide and pigment producing capabilities.</title>
        <authorList>
            <person name="Athmika"/>
            <person name="Ghate S.D."/>
            <person name="Arun A.B."/>
            <person name="Rao S.S."/>
            <person name="Kumar S.T.A."/>
            <person name="Kandiyil M.K."/>
            <person name="Saptami K."/>
            <person name="Rekha P.D."/>
        </authorList>
    </citation>
    <scope>NUCLEOTIDE SEQUENCE [LARGE SCALE GENOMIC DNA]</scope>
    <source>
        <strain evidence="9">prim 29</strain>
    </source>
</reference>
<dbReference type="EMBL" id="WHVL01000001">
    <property type="protein sequence ID" value="MCB8888391.1"/>
    <property type="molecule type" value="Genomic_DNA"/>
</dbReference>
<proteinExistence type="inferred from homology"/>
<dbReference type="Proteomes" id="UP001319882">
    <property type="component" value="Unassembled WGS sequence"/>
</dbReference>
<dbReference type="Pfam" id="PF08085">
    <property type="entry name" value="Entericidin"/>
    <property type="match status" value="1"/>
</dbReference>
<keyword evidence="9" id="KW-1185">Reference proteome</keyword>
<evidence type="ECO:0000256" key="5">
    <source>
        <dbReference type="ARBA" id="ARBA00023139"/>
    </source>
</evidence>
<evidence type="ECO:0000256" key="7">
    <source>
        <dbReference type="SAM" id="SignalP"/>
    </source>
</evidence>
<keyword evidence="6 8" id="KW-0449">Lipoprotein</keyword>
<feature type="chain" id="PRO_5045286182" evidence="7">
    <location>
        <begin position="19"/>
        <end position="44"/>
    </location>
</feature>